<name>A0ABZ0W5U3_9BACT</name>
<evidence type="ECO:0000313" key="2">
    <source>
        <dbReference type="Proteomes" id="UP001325680"/>
    </source>
</evidence>
<dbReference type="Proteomes" id="UP001325680">
    <property type="component" value="Chromosome"/>
</dbReference>
<dbReference type="InterPro" id="IPR021215">
    <property type="entry name" value="DUF2752"/>
</dbReference>
<reference evidence="1 2" key="1">
    <citation type="submission" date="2023-12" db="EMBL/GenBank/DDBJ databases">
        <title>Genome sequencing and assembly of bacterial species from a model synthetic community.</title>
        <authorList>
            <person name="Hogle S.L."/>
        </authorList>
    </citation>
    <scope>NUCLEOTIDE SEQUENCE [LARGE SCALE GENOMIC DNA]</scope>
    <source>
        <strain evidence="1 2">HAMBI_3031</strain>
    </source>
</reference>
<dbReference type="RefSeq" id="WP_114792472.1">
    <property type="nucleotide sequence ID" value="NZ_CP139960.1"/>
</dbReference>
<evidence type="ECO:0000313" key="1">
    <source>
        <dbReference type="EMBL" id="WQD37451.1"/>
    </source>
</evidence>
<organism evidence="1 2">
    <name type="scientific">Niabella yanshanensis</name>
    <dbReference type="NCBI Taxonomy" id="577386"/>
    <lineage>
        <taxon>Bacteria</taxon>
        <taxon>Pseudomonadati</taxon>
        <taxon>Bacteroidota</taxon>
        <taxon>Chitinophagia</taxon>
        <taxon>Chitinophagales</taxon>
        <taxon>Chitinophagaceae</taxon>
        <taxon>Niabella</taxon>
    </lineage>
</organism>
<keyword evidence="2" id="KW-1185">Reference proteome</keyword>
<protein>
    <submittedName>
        <fullName evidence="1">DUF2752 domain-containing protein</fullName>
    </submittedName>
</protein>
<accession>A0ABZ0W5U3</accession>
<proteinExistence type="predicted"/>
<sequence>MLRFLQKYSEVILWNGALILLGIMKVDSSASLCILKNLGFPWCPGCGLGHAIHYALHFDFQKSVQEHILGIPATLIIFYQSCKAIYTINKTNNYGPATTCKNVS</sequence>
<dbReference type="EMBL" id="CP139960">
    <property type="protein sequence ID" value="WQD37451.1"/>
    <property type="molecule type" value="Genomic_DNA"/>
</dbReference>
<gene>
    <name evidence="1" type="ORF">U0035_17415</name>
</gene>
<dbReference type="Pfam" id="PF10825">
    <property type="entry name" value="DUF2752"/>
    <property type="match status" value="1"/>
</dbReference>